<organism evidence="2 3">
    <name type="scientific">Alteriqipengyuania abyssalis</name>
    <dbReference type="NCBI Taxonomy" id="2860200"/>
    <lineage>
        <taxon>Bacteria</taxon>
        <taxon>Pseudomonadati</taxon>
        <taxon>Pseudomonadota</taxon>
        <taxon>Alphaproteobacteria</taxon>
        <taxon>Sphingomonadales</taxon>
        <taxon>Erythrobacteraceae</taxon>
        <taxon>Alteriqipengyuania</taxon>
    </lineage>
</organism>
<proteinExistence type="predicted"/>
<gene>
    <name evidence="2" type="ORF">KYN89_07810</name>
</gene>
<protein>
    <recommendedName>
        <fullName evidence="4">AcrB/AcrD/AcrF family protein</fullName>
    </recommendedName>
</protein>
<reference evidence="2 3" key="1">
    <citation type="submission" date="2021-07" db="EMBL/GenBank/DDBJ databases">
        <title>Alteriqipengyuania abyssalis NZ-12B nov, sp.nov isolated from deep sea sponge in pacific ocean.</title>
        <authorList>
            <person name="Tareen S."/>
            <person name="Wink J."/>
        </authorList>
    </citation>
    <scope>NUCLEOTIDE SEQUENCE [LARGE SCALE GENOMIC DNA]</scope>
    <source>
        <strain evidence="2 3">NZ-12B</strain>
    </source>
</reference>
<feature type="transmembrane region" description="Helical" evidence="1">
    <location>
        <begin position="381"/>
        <end position="399"/>
    </location>
</feature>
<keyword evidence="1" id="KW-0472">Membrane</keyword>
<keyword evidence="3" id="KW-1185">Reference proteome</keyword>
<keyword evidence="1" id="KW-1133">Transmembrane helix</keyword>
<feature type="transmembrane region" description="Helical" evidence="1">
    <location>
        <begin position="358"/>
        <end position="375"/>
    </location>
</feature>
<evidence type="ECO:0000256" key="1">
    <source>
        <dbReference type="SAM" id="Phobius"/>
    </source>
</evidence>
<feature type="transmembrane region" description="Helical" evidence="1">
    <location>
        <begin position="238"/>
        <end position="260"/>
    </location>
</feature>
<feature type="transmembrane region" description="Helical" evidence="1">
    <location>
        <begin position="173"/>
        <end position="202"/>
    </location>
</feature>
<feature type="transmembrane region" description="Helical" evidence="1">
    <location>
        <begin position="327"/>
        <end position="346"/>
    </location>
</feature>
<feature type="transmembrane region" description="Helical" evidence="1">
    <location>
        <begin position="94"/>
        <end position="116"/>
    </location>
</feature>
<feature type="transmembrane region" description="Helical" evidence="1">
    <location>
        <begin position="272"/>
        <end position="292"/>
    </location>
</feature>
<keyword evidence="1" id="KW-0812">Transmembrane</keyword>
<evidence type="ECO:0000313" key="2">
    <source>
        <dbReference type="EMBL" id="MBY8336951.1"/>
    </source>
</evidence>
<name>A0ABS7PD94_9SPHN</name>
<sequence length="589" mass="62703">MPHVVRLWALLALILLLVSAGRIAHWQFPDPDDILRLVQVRDLLGGQGWFDLDQHRIDPLREVPMHWSRLVDIPLALVIGALTPLVGQGAAEGVALIAVPLLTLLVAMAFVAPVAIRLFGRETGGWTVLVAGMMPLLSYQFQPLRIDHHGWQIACFAAAFWGLSQGERARGPIVAGIAMASGLMISIETLPLAALVGAILALRWLRDPSTRLGLTHYLQALAGGLIVLYLATRGWPQVAQYCDAITPAHLGFFLVVALGTSALSHARPLPPIAVLGALGAIGAGGVALFGAASPACLATPFGSLDPLVHDYWYVHVSEGRPVWEQSATIIPALLQLALAFAVAVRLWLRAPMEQRAQLCEFLLLFAGTLALGLLVSRSLAFASLLATVPVAWLLGEALHRLRTARKAIPKLAVGVATVLALLPMAPVALAENLASTKPPAPRLTAQVGGVASEEPVSLIAESSCDLQASANRLAALPRGTVFAPLDIGPTVLLETEHRVVATGHHRAEAAMHDVIGAFLVKPEVSREILRSYGADYLVLCDDLAEPALYAKRGGSRSLAARLLADDAPAWLAKVETGAPASFRVWKVRN</sequence>
<evidence type="ECO:0008006" key="4">
    <source>
        <dbReference type="Google" id="ProtNLM"/>
    </source>
</evidence>
<evidence type="ECO:0000313" key="3">
    <source>
        <dbReference type="Proteomes" id="UP000759298"/>
    </source>
</evidence>
<accession>A0ABS7PD94</accession>
<feature type="transmembrane region" description="Helical" evidence="1">
    <location>
        <begin position="411"/>
        <end position="429"/>
    </location>
</feature>
<feature type="transmembrane region" description="Helical" evidence="1">
    <location>
        <begin position="214"/>
        <end position="232"/>
    </location>
</feature>
<dbReference type="EMBL" id="JAHWXP010000002">
    <property type="protein sequence ID" value="MBY8336951.1"/>
    <property type="molecule type" value="Genomic_DNA"/>
</dbReference>
<dbReference type="Proteomes" id="UP000759298">
    <property type="component" value="Unassembled WGS sequence"/>
</dbReference>
<comment type="caution">
    <text evidence="2">The sequence shown here is derived from an EMBL/GenBank/DDBJ whole genome shotgun (WGS) entry which is preliminary data.</text>
</comment>